<evidence type="ECO:0000259" key="6">
    <source>
        <dbReference type="Pfam" id="PF04116"/>
    </source>
</evidence>
<evidence type="ECO:0000313" key="8">
    <source>
        <dbReference type="Proteomes" id="UP000069272"/>
    </source>
</evidence>
<name>A0A8W7K9H7_ANOAL</name>
<dbReference type="PANTHER" id="PTHR11863">
    <property type="entry name" value="STEROL DESATURASE"/>
    <property type="match status" value="1"/>
</dbReference>
<dbReference type="GO" id="GO:0005506">
    <property type="term" value="F:iron ion binding"/>
    <property type="evidence" value="ECO:0007669"/>
    <property type="project" value="InterPro"/>
</dbReference>
<feature type="transmembrane region" description="Helical" evidence="5">
    <location>
        <begin position="384"/>
        <end position="405"/>
    </location>
</feature>
<dbReference type="GO" id="GO:0016491">
    <property type="term" value="F:oxidoreductase activity"/>
    <property type="evidence" value="ECO:0007669"/>
    <property type="project" value="InterPro"/>
</dbReference>
<comment type="subcellular location">
    <subcellularLocation>
        <location evidence="1">Membrane</location>
    </subcellularLocation>
</comment>
<dbReference type="GO" id="GO:0016020">
    <property type="term" value="C:membrane"/>
    <property type="evidence" value="ECO:0007669"/>
    <property type="project" value="UniProtKB-SubCell"/>
</dbReference>
<feature type="domain" description="Fatty acid hydroxylase" evidence="6">
    <location>
        <begin position="152"/>
        <end position="276"/>
    </location>
</feature>
<evidence type="ECO:0000256" key="5">
    <source>
        <dbReference type="SAM" id="Phobius"/>
    </source>
</evidence>
<dbReference type="InterPro" id="IPR050307">
    <property type="entry name" value="Sterol_Desaturase_Related"/>
</dbReference>
<dbReference type="Proteomes" id="UP000069272">
    <property type="component" value="Chromosome 2R"/>
</dbReference>
<dbReference type="InterPro" id="IPR006694">
    <property type="entry name" value="Fatty_acid_hydroxylase"/>
</dbReference>
<dbReference type="EnsemblMetazoa" id="AALB016646-RA">
    <property type="protein sequence ID" value="AALB016646-PA"/>
    <property type="gene ID" value="AALB016646"/>
</dbReference>
<keyword evidence="3 5" id="KW-1133">Transmembrane helix</keyword>
<feature type="domain" description="Fatty acid hydroxylase" evidence="6">
    <location>
        <begin position="484"/>
        <end position="607"/>
    </location>
</feature>
<protein>
    <recommendedName>
        <fullName evidence="6">Fatty acid hydroxylase domain-containing protein</fullName>
    </recommendedName>
</protein>
<dbReference type="Pfam" id="PF04116">
    <property type="entry name" value="FA_hydroxylase"/>
    <property type="match status" value="2"/>
</dbReference>
<dbReference type="AlphaFoldDB" id="A0A8W7K9H7"/>
<organism evidence="7 8">
    <name type="scientific">Anopheles albimanus</name>
    <name type="common">New world malaria mosquito</name>
    <dbReference type="NCBI Taxonomy" id="7167"/>
    <lineage>
        <taxon>Eukaryota</taxon>
        <taxon>Metazoa</taxon>
        <taxon>Ecdysozoa</taxon>
        <taxon>Arthropoda</taxon>
        <taxon>Hexapoda</taxon>
        <taxon>Insecta</taxon>
        <taxon>Pterygota</taxon>
        <taxon>Neoptera</taxon>
        <taxon>Endopterygota</taxon>
        <taxon>Diptera</taxon>
        <taxon>Nematocera</taxon>
        <taxon>Culicoidea</taxon>
        <taxon>Culicidae</taxon>
        <taxon>Anophelinae</taxon>
        <taxon>Anopheles</taxon>
    </lineage>
</organism>
<sequence length="640" mass="74919">MNYTGFGETSVNLTINSESAPQFIEHQPNLTRGLVEHYWNALLDVIGDDPDVLYVWYLTIYAYGLFWIVGGLFVLMDLTNRPRFMRKYKTQPGTNEPLEWNHFTHLVRTVLYNQLVFGIPSTYAVYHINKYFVECVPDVRYVPSLDVLLRDMVVCILGWEVGFYYTHRIFHSRHFYQRFHKLHHEWRAPVALSAMYAHPLEFVVSDLLPVYLGPAIMKCHVFTMVLWLTFVMWDTIGDHSGYHLPFLGSSESHDYHHQNFNQCYGNYGICDRLHGTNDEFRKKKQYQRHYRIFSLKSARELVPSAGSGICCEYRSYAVVCEPGIVPAAPAKMDYLLPSAANFSTVPFVINGSLFESTIPVHGMGFIESKWNQLLDVIGDDPDVLYVWFLVTYTYSLFWLVGLLFVSMDLTGRPRALRKYKIQPGTNEPLSWDRFWHLVRVVLRNQFGFGIPTAYLMYRAARLIVTEVPPVRVLPVPWIIVRDLAVCVLTWEIGYYYTHRLLHHGSMYRRFHKQHHEWRSPVALSAMYSHPVEFVLSDLLPVYIGPALMRCHVFTMTLWFTYVMVDTLVDHSDYHLPFLASSEFHDYHHFNFNQCFGNSGLWDLVHGTAKEFLRKKQFQRHYRLLSFRSAREAIPDKEACD</sequence>
<reference evidence="7 8" key="1">
    <citation type="journal article" date="2017" name="G3 (Bethesda)">
        <title>The Physical Genome Mapping of Anopheles albimanus Corrected Scaffold Misassemblies and Identified Interarm Rearrangements in Genus Anopheles.</title>
        <authorList>
            <person name="Artemov G.N."/>
            <person name="Peery A.N."/>
            <person name="Jiang X."/>
            <person name="Tu Z."/>
            <person name="Stegniy V.N."/>
            <person name="Sharakhova M.V."/>
            <person name="Sharakhov I.V."/>
        </authorList>
    </citation>
    <scope>NUCLEOTIDE SEQUENCE [LARGE SCALE GENOMIC DNA]</scope>
    <source>
        <strain evidence="7 8">ALBI9_A</strain>
    </source>
</reference>
<evidence type="ECO:0000256" key="3">
    <source>
        <dbReference type="ARBA" id="ARBA00022989"/>
    </source>
</evidence>
<reference evidence="7" key="2">
    <citation type="submission" date="2022-08" db="UniProtKB">
        <authorList>
            <consortium name="EnsemblMetazoa"/>
        </authorList>
    </citation>
    <scope>IDENTIFICATION</scope>
    <source>
        <strain evidence="7">STECLA/ALBI9_A</strain>
    </source>
</reference>
<evidence type="ECO:0000256" key="1">
    <source>
        <dbReference type="ARBA" id="ARBA00004370"/>
    </source>
</evidence>
<feature type="transmembrane region" description="Helical" evidence="5">
    <location>
        <begin position="54"/>
        <end position="76"/>
    </location>
</feature>
<keyword evidence="8" id="KW-1185">Reference proteome</keyword>
<evidence type="ECO:0000313" key="7">
    <source>
        <dbReference type="EnsemblMetazoa" id="AALB016646-PA"/>
    </source>
</evidence>
<accession>A0A8W7K9H7</accession>
<keyword evidence="4 5" id="KW-0472">Membrane</keyword>
<evidence type="ECO:0000256" key="4">
    <source>
        <dbReference type="ARBA" id="ARBA00023136"/>
    </source>
</evidence>
<evidence type="ECO:0000256" key="2">
    <source>
        <dbReference type="ARBA" id="ARBA00022692"/>
    </source>
</evidence>
<dbReference type="GO" id="GO:0008610">
    <property type="term" value="P:lipid biosynthetic process"/>
    <property type="evidence" value="ECO:0007669"/>
    <property type="project" value="InterPro"/>
</dbReference>
<proteinExistence type="predicted"/>
<keyword evidence="2 5" id="KW-0812">Transmembrane</keyword>